<comment type="caution">
    <text evidence="1">The sequence shown here is derived from an EMBL/GenBank/DDBJ whole genome shotgun (WGS) entry which is preliminary data.</text>
</comment>
<protein>
    <submittedName>
        <fullName evidence="1">Uncharacterized protein</fullName>
    </submittedName>
</protein>
<reference evidence="1" key="1">
    <citation type="journal article" date="2015" name="Nature">
        <title>Complex archaea that bridge the gap between prokaryotes and eukaryotes.</title>
        <authorList>
            <person name="Spang A."/>
            <person name="Saw J.H."/>
            <person name="Jorgensen S.L."/>
            <person name="Zaremba-Niedzwiedzka K."/>
            <person name="Martijn J."/>
            <person name="Lind A.E."/>
            <person name="van Eijk R."/>
            <person name="Schleper C."/>
            <person name="Guy L."/>
            <person name="Ettema T.J."/>
        </authorList>
    </citation>
    <scope>NUCLEOTIDE SEQUENCE</scope>
</reference>
<dbReference type="AlphaFoldDB" id="A0A0F9AYB0"/>
<sequence length="73" mass="8547">MRVRRKWPKRRRCPTCGILISGEGLTQYWRRCYWDEILPTEDFAYAVRLAWVLPYTTGLAIGVNLEGLYAQPA</sequence>
<evidence type="ECO:0000313" key="1">
    <source>
        <dbReference type="EMBL" id="KKK77336.1"/>
    </source>
</evidence>
<name>A0A0F9AYB0_9ZZZZ</name>
<accession>A0A0F9AYB0</accession>
<dbReference type="EMBL" id="LAZR01055003">
    <property type="protein sequence ID" value="KKK77336.1"/>
    <property type="molecule type" value="Genomic_DNA"/>
</dbReference>
<gene>
    <name evidence="1" type="ORF">LCGC14_2854640</name>
</gene>
<proteinExistence type="predicted"/>
<organism evidence="1">
    <name type="scientific">marine sediment metagenome</name>
    <dbReference type="NCBI Taxonomy" id="412755"/>
    <lineage>
        <taxon>unclassified sequences</taxon>
        <taxon>metagenomes</taxon>
        <taxon>ecological metagenomes</taxon>
    </lineage>
</organism>